<keyword evidence="5 9" id="KW-0418">Kinase</keyword>
<evidence type="ECO:0000256" key="5">
    <source>
        <dbReference type="ARBA" id="ARBA00022777"/>
    </source>
</evidence>
<comment type="similarity">
    <text evidence="1">Belongs to the shikimate kinase family.</text>
</comment>
<dbReference type="SUPFAM" id="SSF52540">
    <property type="entry name" value="P-loop containing nucleoside triphosphate hydrolases"/>
    <property type="match status" value="1"/>
</dbReference>
<dbReference type="AlphaFoldDB" id="A0AA35TRL1"/>
<accession>A0AA35TRL1</accession>
<dbReference type="GO" id="GO:0008652">
    <property type="term" value="P:amino acid biosynthetic process"/>
    <property type="evidence" value="ECO:0007669"/>
    <property type="project" value="UniProtKB-KW"/>
</dbReference>
<proteinExistence type="inferred from homology"/>
<dbReference type="HAMAP" id="MF_00109">
    <property type="entry name" value="Shikimate_kinase"/>
    <property type="match status" value="1"/>
</dbReference>
<evidence type="ECO:0000256" key="4">
    <source>
        <dbReference type="ARBA" id="ARBA00022741"/>
    </source>
</evidence>
<keyword evidence="4" id="KW-0547">Nucleotide-binding</keyword>
<organism evidence="9 10">
    <name type="scientific">Geodia barretti</name>
    <name type="common">Barrett's horny sponge</name>
    <dbReference type="NCBI Taxonomy" id="519541"/>
    <lineage>
        <taxon>Eukaryota</taxon>
        <taxon>Metazoa</taxon>
        <taxon>Porifera</taxon>
        <taxon>Demospongiae</taxon>
        <taxon>Heteroscleromorpha</taxon>
        <taxon>Tetractinellida</taxon>
        <taxon>Astrophorina</taxon>
        <taxon>Geodiidae</taxon>
        <taxon>Geodia</taxon>
    </lineage>
</organism>
<evidence type="ECO:0000256" key="6">
    <source>
        <dbReference type="ARBA" id="ARBA00022840"/>
    </source>
</evidence>
<reference evidence="9" key="1">
    <citation type="submission" date="2023-03" db="EMBL/GenBank/DDBJ databases">
        <authorList>
            <person name="Steffen K."/>
            <person name="Cardenas P."/>
        </authorList>
    </citation>
    <scope>NUCLEOTIDE SEQUENCE</scope>
</reference>
<keyword evidence="10" id="KW-1185">Reference proteome</keyword>
<feature type="region of interest" description="Disordered" evidence="8">
    <location>
        <begin position="151"/>
        <end position="199"/>
    </location>
</feature>
<evidence type="ECO:0000256" key="7">
    <source>
        <dbReference type="ARBA" id="ARBA00023141"/>
    </source>
</evidence>
<dbReference type="InterPro" id="IPR027417">
    <property type="entry name" value="P-loop_NTPase"/>
</dbReference>
<dbReference type="GO" id="GO:0005829">
    <property type="term" value="C:cytosol"/>
    <property type="evidence" value="ECO:0007669"/>
    <property type="project" value="TreeGrafter"/>
</dbReference>
<dbReference type="InterPro" id="IPR000623">
    <property type="entry name" value="Shikimate_kinase/TSH1"/>
</dbReference>
<dbReference type="EMBL" id="CASHTH010003961">
    <property type="protein sequence ID" value="CAI8051786.1"/>
    <property type="molecule type" value="Genomic_DNA"/>
</dbReference>
<dbReference type="Gene3D" id="3.40.50.300">
    <property type="entry name" value="P-loop containing nucleotide triphosphate hydrolases"/>
    <property type="match status" value="1"/>
</dbReference>
<dbReference type="Proteomes" id="UP001174909">
    <property type="component" value="Unassembled WGS sequence"/>
</dbReference>
<keyword evidence="6" id="KW-0067">ATP-binding</keyword>
<dbReference type="InterPro" id="IPR031322">
    <property type="entry name" value="Shikimate/glucono_kinase"/>
</dbReference>
<dbReference type="GO" id="GO:0005524">
    <property type="term" value="F:ATP binding"/>
    <property type="evidence" value="ECO:0007669"/>
    <property type="project" value="UniProtKB-KW"/>
</dbReference>
<evidence type="ECO:0000313" key="9">
    <source>
        <dbReference type="EMBL" id="CAI8051786.1"/>
    </source>
</evidence>
<dbReference type="CDD" id="cd00464">
    <property type="entry name" value="SK"/>
    <property type="match status" value="1"/>
</dbReference>
<evidence type="ECO:0000256" key="2">
    <source>
        <dbReference type="ARBA" id="ARBA00022605"/>
    </source>
</evidence>
<evidence type="ECO:0000256" key="3">
    <source>
        <dbReference type="ARBA" id="ARBA00022679"/>
    </source>
</evidence>
<gene>
    <name evidence="9" type="ORF">GBAR_LOCUS28344</name>
</gene>
<dbReference type="GO" id="GO:0009073">
    <property type="term" value="P:aromatic amino acid family biosynthetic process"/>
    <property type="evidence" value="ECO:0007669"/>
    <property type="project" value="UniProtKB-KW"/>
</dbReference>
<keyword evidence="2" id="KW-0028">Amino-acid biosynthesis</keyword>
<sequence length="223" mass="24382">MSSDNIILVGFMATGKSHVARIISRATGRQAADLDEEIVRRAAKPIHQIFSDDGEAVFRAMERHAAFSLCEGEDKIIAAGGGAFAQESTRKVLLDNGTVFCLTASPETIYYRISRGSISAAVRPMLAGGDPLERIRQLLLERAAAYDLAHHSIPTDDRTPEQVADENPADLSNRNPANRIPDSSGCWETNTNDDPGEPRWLKLTLRRPYIILGEATRSLRIGG</sequence>
<keyword evidence="3" id="KW-0808">Transferase</keyword>
<dbReference type="PRINTS" id="PR01100">
    <property type="entry name" value="SHIKIMTKNASE"/>
</dbReference>
<feature type="compositionally biased region" description="Basic and acidic residues" evidence="8">
    <location>
        <begin position="151"/>
        <end position="160"/>
    </location>
</feature>
<protein>
    <submittedName>
        <fullName evidence="9">Shikimate kinase</fullName>
    </submittedName>
</protein>
<dbReference type="PANTHER" id="PTHR21087">
    <property type="entry name" value="SHIKIMATE KINASE"/>
    <property type="match status" value="1"/>
</dbReference>
<dbReference type="GO" id="GO:0004765">
    <property type="term" value="F:shikimate kinase activity"/>
    <property type="evidence" value="ECO:0007669"/>
    <property type="project" value="TreeGrafter"/>
</dbReference>
<evidence type="ECO:0000256" key="8">
    <source>
        <dbReference type="SAM" id="MobiDB-lite"/>
    </source>
</evidence>
<evidence type="ECO:0000256" key="1">
    <source>
        <dbReference type="ARBA" id="ARBA00006997"/>
    </source>
</evidence>
<keyword evidence="7" id="KW-0057">Aromatic amino acid biosynthesis</keyword>
<dbReference type="Pfam" id="PF01202">
    <property type="entry name" value="SKI"/>
    <property type="match status" value="1"/>
</dbReference>
<evidence type="ECO:0000313" key="10">
    <source>
        <dbReference type="Proteomes" id="UP001174909"/>
    </source>
</evidence>
<comment type="caution">
    <text evidence="9">The sequence shown here is derived from an EMBL/GenBank/DDBJ whole genome shotgun (WGS) entry which is preliminary data.</text>
</comment>
<name>A0AA35TRL1_GEOBA</name>
<dbReference type="PANTHER" id="PTHR21087:SF16">
    <property type="entry name" value="SHIKIMATE KINASE 1, CHLOROPLASTIC"/>
    <property type="match status" value="1"/>
</dbReference>